<reference evidence="6" key="1">
    <citation type="journal article" date="2019" name="Int. J. Syst. Evol. Microbiol.">
        <title>The Global Catalogue of Microorganisms (GCM) 10K type strain sequencing project: providing services to taxonomists for standard genome sequencing and annotation.</title>
        <authorList>
            <consortium name="The Broad Institute Genomics Platform"/>
            <consortium name="The Broad Institute Genome Sequencing Center for Infectious Disease"/>
            <person name="Wu L."/>
            <person name="Ma J."/>
        </authorList>
    </citation>
    <scope>NUCLEOTIDE SEQUENCE [LARGE SCALE GENOMIC DNA]</scope>
    <source>
        <strain evidence="6">CGMCC 4.1469</strain>
    </source>
</reference>
<keyword evidence="3" id="KW-0472">Membrane</keyword>
<keyword evidence="2 5" id="KW-0378">Hydrolase</keyword>
<dbReference type="Pfam" id="PF13365">
    <property type="entry name" value="Trypsin_2"/>
    <property type="match status" value="1"/>
</dbReference>
<proteinExistence type="predicted"/>
<evidence type="ECO:0000313" key="5">
    <source>
        <dbReference type="EMBL" id="MFC5456575.1"/>
    </source>
</evidence>
<dbReference type="EMBL" id="JBHSMQ010000006">
    <property type="protein sequence ID" value="MFC5456575.1"/>
    <property type="molecule type" value="Genomic_DNA"/>
</dbReference>
<dbReference type="Proteomes" id="UP001596052">
    <property type="component" value="Unassembled WGS sequence"/>
</dbReference>
<evidence type="ECO:0000259" key="4">
    <source>
        <dbReference type="PROSITE" id="PS50106"/>
    </source>
</evidence>
<dbReference type="SMART" id="SM00228">
    <property type="entry name" value="PDZ"/>
    <property type="match status" value="1"/>
</dbReference>
<keyword evidence="1 5" id="KW-0645">Protease</keyword>
<keyword evidence="3" id="KW-1133">Transmembrane helix</keyword>
<dbReference type="InterPro" id="IPR051201">
    <property type="entry name" value="Chloro_Bact_Ser_Proteases"/>
</dbReference>
<dbReference type="InterPro" id="IPR036034">
    <property type="entry name" value="PDZ_sf"/>
</dbReference>
<dbReference type="EC" id="3.4.21.-" evidence="5"/>
<dbReference type="RefSeq" id="WP_377168950.1">
    <property type="nucleotide sequence ID" value="NZ_JBHSMQ010000006.1"/>
</dbReference>
<sequence length="403" mass="43212">MENLRRLLFAFSVFVLAALIFAWWRHGREGGYGVINLLKGEKPGPAALTMPKKPKIAPDELPLLSRLNDEFAKISAVVLPSVVSVTTKTVRPGPMSWHPLYGLIGQREQIVPGLGSGVIVSKEGHVVTNYHVIEGVQAADIQITTNDNKKYLTLILGYNKERDIALLKIDSPRVDFPALSFANSDDARVGQIVLAVGNPFGLSGTVTQGIISARDRHLSDSQYDYLQTDTVINPGNSGGPLVNIRGEIIGINVAIYRGDETVSAWQGVGLAVPSNQAKTVVDDIQAKLKESEKQTAGVSSATGKGYLGLEVSSEPVEIDPVWGTSRRGALVTDIGANSPAAEAGLRQGDVVTKFQGMAFRSPADLLQIIRTQPPGSEVKLEVIRNNKMGDIIARLGARPDATP</sequence>
<organism evidence="5 6">
    <name type="scientific">Prosthecobacter fluviatilis</name>
    <dbReference type="NCBI Taxonomy" id="445931"/>
    <lineage>
        <taxon>Bacteria</taxon>
        <taxon>Pseudomonadati</taxon>
        <taxon>Verrucomicrobiota</taxon>
        <taxon>Verrucomicrobiia</taxon>
        <taxon>Verrucomicrobiales</taxon>
        <taxon>Verrucomicrobiaceae</taxon>
        <taxon>Prosthecobacter</taxon>
    </lineage>
</organism>
<dbReference type="GO" id="GO:0006508">
    <property type="term" value="P:proteolysis"/>
    <property type="evidence" value="ECO:0007669"/>
    <property type="project" value="UniProtKB-KW"/>
</dbReference>
<dbReference type="Pfam" id="PF13180">
    <property type="entry name" value="PDZ_2"/>
    <property type="match status" value="1"/>
</dbReference>
<dbReference type="PROSITE" id="PS50106">
    <property type="entry name" value="PDZ"/>
    <property type="match status" value="1"/>
</dbReference>
<evidence type="ECO:0000256" key="1">
    <source>
        <dbReference type="ARBA" id="ARBA00022670"/>
    </source>
</evidence>
<evidence type="ECO:0000313" key="6">
    <source>
        <dbReference type="Proteomes" id="UP001596052"/>
    </source>
</evidence>
<feature type="transmembrane region" description="Helical" evidence="3">
    <location>
        <begin position="7"/>
        <end position="24"/>
    </location>
</feature>
<accession>A0ABW0KSV9</accession>
<comment type="caution">
    <text evidence="5">The sequence shown here is derived from an EMBL/GenBank/DDBJ whole genome shotgun (WGS) entry which is preliminary data.</text>
</comment>
<gene>
    <name evidence="5" type="ORF">ACFQDI_17045</name>
</gene>
<dbReference type="SUPFAM" id="SSF50494">
    <property type="entry name" value="Trypsin-like serine proteases"/>
    <property type="match status" value="1"/>
</dbReference>
<name>A0ABW0KSV9_9BACT</name>
<keyword evidence="3" id="KW-0812">Transmembrane</keyword>
<dbReference type="SUPFAM" id="SSF50156">
    <property type="entry name" value="PDZ domain-like"/>
    <property type="match status" value="1"/>
</dbReference>
<dbReference type="PANTHER" id="PTHR43343">
    <property type="entry name" value="PEPTIDASE S12"/>
    <property type="match status" value="1"/>
</dbReference>
<dbReference type="PRINTS" id="PR00834">
    <property type="entry name" value="PROTEASES2C"/>
</dbReference>
<evidence type="ECO:0000256" key="2">
    <source>
        <dbReference type="ARBA" id="ARBA00022801"/>
    </source>
</evidence>
<protein>
    <submittedName>
        <fullName evidence="5">S1C family serine protease</fullName>
        <ecNumber evidence="5">3.4.21.-</ecNumber>
    </submittedName>
</protein>
<dbReference type="PANTHER" id="PTHR43343:SF3">
    <property type="entry name" value="PROTEASE DO-LIKE 8, CHLOROPLASTIC"/>
    <property type="match status" value="1"/>
</dbReference>
<keyword evidence="6" id="KW-1185">Reference proteome</keyword>
<dbReference type="Gene3D" id="2.30.42.10">
    <property type="match status" value="1"/>
</dbReference>
<dbReference type="Gene3D" id="2.40.10.120">
    <property type="match status" value="1"/>
</dbReference>
<evidence type="ECO:0000256" key="3">
    <source>
        <dbReference type="SAM" id="Phobius"/>
    </source>
</evidence>
<feature type="domain" description="PDZ" evidence="4">
    <location>
        <begin position="304"/>
        <end position="386"/>
    </location>
</feature>
<dbReference type="GO" id="GO:0008233">
    <property type="term" value="F:peptidase activity"/>
    <property type="evidence" value="ECO:0007669"/>
    <property type="project" value="UniProtKB-KW"/>
</dbReference>
<dbReference type="InterPro" id="IPR001478">
    <property type="entry name" value="PDZ"/>
</dbReference>
<dbReference type="InterPro" id="IPR001940">
    <property type="entry name" value="Peptidase_S1C"/>
</dbReference>
<dbReference type="InterPro" id="IPR009003">
    <property type="entry name" value="Peptidase_S1_PA"/>
</dbReference>